<accession>G4RKW6</accession>
<evidence type="ECO:0000259" key="8">
    <source>
        <dbReference type="Pfam" id="PF04104"/>
    </source>
</evidence>
<keyword evidence="1 7" id="KW-0004">4Fe-4S</keyword>
<gene>
    <name evidence="7" type="primary">priL</name>
    <name evidence="9" type="synonym">priB</name>
    <name evidence="9" type="ordered locus">TTX_1586</name>
</gene>
<evidence type="ECO:0000256" key="6">
    <source>
        <dbReference type="ARBA" id="ARBA00023014"/>
    </source>
</evidence>
<dbReference type="Proteomes" id="UP000002654">
    <property type="component" value="Chromosome"/>
</dbReference>
<dbReference type="STRING" id="768679.TTX_1586"/>
<dbReference type="InterPro" id="IPR058560">
    <property type="entry name" value="DNA_primase_C"/>
</dbReference>
<keyword evidence="6 7" id="KW-0411">Iron-sulfur</keyword>
<keyword evidence="4 7" id="KW-0479">Metal-binding</keyword>
<dbReference type="PANTHER" id="PTHR10537">
    <property type="entry name" value="DNA PRIMASE LARGE SUBUNIT"/>
    <property type="match status" value="1"/>
</dbReference>
<keyword evidence="3 7" id="KW-0235">DNA replication</keyword>
<name>G4RKW6_THETK</name>
<feature type="binding site" evidence="7">
    <location>
        <position position="233"/>
    </location>
    <ligand>
        <name>[4Fe-4S] cluster</name>
        <dbReference type="ChEBI" id="CHEBI:49883"/>
    </ligand>
</feature>
<evidence type="ECO:0000256" key="7">
    <source>
        <dbReference type="HAMAP-Rule" id="MF_00701"/>
    </source>
</evidence>
<feature type="domain" description="DNA primase large subunit C-terminal" evidence="8">
    <location>
        <begin position="230"/>
        <end position="317"/>
    </location>
</feature>
<dbReference type="PANTHER" id="PTHR10537:SF3">
    <property type="entry name" value="DNA PRIMASE LARGE SUBUNIT"/>
    <property type="match status" value="1"/>
</dbReference>
<dbReference type="EMBL" id="FN869859">
    <property type="protein sequence ID" value="CCC82211.1"/>
    <property type="molecule type" value="Genomic_DNA"/>
</dbReference>
<dbReference type="HAMAP" id="MF_00701">
    <property type="entry name" value="DNA_primase_lrg_arc"/>
    <property type="match status" value="1"/>
</dbReference>
<dbReference type="PaxDb" id="768679-TTX_1586"/>
<protein>
    <recommendedName>
        <fullName evidence="7">DNA primase large subunit PriL</fullName>
    </recommendedName>
</protein>
<feature type="binding site" evidence="7">
    <location>
        <position position="321"/>
    </location>
    <ligand>
        <name>[4Fe-4S] cluster</name>
        <dbReference type="ChEBI" id="CHEBI:49883"/>
    </ligand>
</feature>
<evidence type="ECO:0000256" key="1">
    <source>
        <dbReference type="ARBA" id="ARBA00022485"/>
    </source>
</evidence>
<keyword evidence="9" id="KW-0808">Transferase</keyword>
<dbReference type="Pfam" id="PF04104">
    <property type="entry name" value="DNA_primase_lrg"/>
    <property type="match status" value="1"/>
</dbReference>
<evidence type="ECO:0000256" key="3">
    <source>
        <dbReference type="ARBA" id="ARBA00022705"/>
    </source>
</evidence>
<dbReference type="InterPro" id="IPR007238">
    <property type="entry name" value="DNA_primase_lsu_euk/arc"/>
</dbReference>
<reference evidence="9 10" key="1">
    <citation type="journal article" date="2011" name="PLoS ONE">
        <title>The complete genome sequence of Thermoproteus tenax: a physiologically versatile member of the Crenarchaeota.</title>
        <authorList>
            <person name="Siebers B."/>
            <person name="Zaparty M."/>
            <person name="Raddatz G."/>
            <person name="Tjaden B."/>
            <person name="Albers S.V."/>
            <person name="Bell S.D."/>
            <person name="Blombach F."/>
            <person name="Kletzin A."/>
            <person name="Kyrpides N."/>
            <person name="Lanz C."/>
            <person name="Plagens A."/>
            <person name="Rampp M."/>
            <person name="Rosinus A."/>
            <person name="von Jan M."/>
            <person name="Makarova K.S."/>
            <person name="Klenk H.P."/>
            <person name="Schuster S.C."/>
            <person name="Hensel R."/>
        </authorList>
    </citation>
    <scope>NUCLEOTIDE SEQUENCE [LARGE SCALE GENOMIC DNA]</scope>
    <source>
        <strain evidence="10">ATCC 35583 / DSM 2078 / JCM 9277 / NBRC 100435 / Kra 1</strain>
    </source>
</reference>
<dbReference type="GO" id="GO:0006269">
    <property type="term" value="P:DNA replication, synthesis of primer"/>
    <property type="evidence" value="ECO:0007669"/>
    <property type="project" value="UniProtKB-UniRule"/>
</dbReference>
<proteinExistence type="inferred from homology"/>
<dbReference type="GO" id="GO:0046872">
    <property type="term" value="F:metal ion binding"/>
    <property type="evidence" value="ECO:0007669"/>
    <property type="project" value="UniProtKB-KW"/>
</dbReference>
<feature type="binding site" evidence="7">
    <location>
        <position position="306"/>
    </location>
    <ligand>
        <name>[4Fe-4S] cluster</name>
        <dbReference type="ChEBI" id="CHEBI:49883"/>
    </ligand>
</feature>
<keyword evidence="10" id="KW-1185">Reference proteome</keyword>
<evidence type="ECO:0000313" key="9">
    <source>
        <dbReference type="EMBL" id="CCC82211.1"/>
    </source>
</evidence>
<comment type="subunit">
    <text evidence="7">Heterodimer of a small subunit (PriS) and a large subunit (PriL).</text>
</comment>
<dbReference type="GO" id="GO:1990077">
    <property type="term" value="C:primosome complex"/>
    <property type="evidence" value="ECO:0007669"/>
    <property type="project" value="UniProtKB-KW"/>
</dbReference>
<dbReference type="GO" id="GO:0051539">
    <property type="term" value="F:4 iron, 4 sulfur cluster binding"/>
    <property type="evidence" value="ECO:0007669"/>
    <property type="project" value="UniProtKB-UniRule"/>
</dbReference>
<feature type="binding site" evidence="7">
    <location>
        <position position="315"/>
    </location>
    <ligand>
        <name>[4Fe-4S] cluster</name>
        <dbReference type="ChEBI" id="CHEBI:49883"/>
    </ligand>
</feature>
<organism evidence="9 10">
    <name type="scientific">Thermoproteus tenax (strain ATCC 35583 / DSM 2078 / JCM 9277 / NBRC 100435 / Kra 1)</name>
    <dbReference type="NCBI Taxonomy" id="768679"/>
    <lineage>
        <taxon>Archaea</taxon>
        <taxon>Thermoproteota</taxon>
        <taxon>Thermoprotei</taxon>
        <taxon>Thermoproteales</taxon>
        <taxon>Thermoproteaceae</taxon>
        <taxon>Thermoproteus</taxon>
    </lineage>
</organism>
<dbReference type="eggNOG" id="arCOG03013">
    <property type="taxonomic scope" value="Archaea"/>
</dbReference>
<dbReference type="PATRIC" id="fig|768679.9.peg.1608"/>
<evidence type="ECO:0000256" key="5">
    <source>
        <dbReference type="ARBA" id="ARBA00023004"/>
    </source>
</evidence>
<sequence>MQEIACLFPYLDKSGEYLFARGITLESALNSDHIVKRAIDIVEESLKRMKNRPCVDEPEVEAAASRLALYIITGASNIYLLRRFADSQSKMFTYRLRNTPGIQSYECKAEIASDLGLSVAMARNVVKGSLLAATYPIAIRWRDYIRYAPQDPDWAMINRPVVSGWVLLDVNDFERVLEDAYEAKILKMASREDVGYIVGLLSKVEPIYREIAKLRSLRPVTIRAEGRGEDPPCMRAIIESIRKGENAPHTARFAITTYLLRRGWDVEQIVDLFRSSPDFNEKITRYQVQHIAGQVGGRKEYSVPSCETMNSWGLCPTNLGCGVKNPVQYGRRASRATEASRPQ</sequence>
<dbReference type="Pfam" id="PF26466">
    <property type="entry name" value="DNA_primase_lrg_N"/>
    <property type="match status" value="1"/>
</dbReference>
<comment type="similarity">
    <text evidence="7">Belongs to the eukaryotic-type primase large subunit family.</text>
</comment>
<dbReference type="CDD" id="cd06560">
    <property type="entry name" value="PriL"/>
    <property type="match status" value="1"/>
</dbReference>
<dbReference type="GO" id="GO:0006270">
    <property type="term" value="P:DNA replication initiation"/>
    <property type="evidence" value="ECO:0007669"/>
    <property type="project" value="TreeGrafter"/>
</dbReference>
<dbReference type="AlphaFoldDB" id="G4RKW6"/>
<evidence type="ECO:0000313" key="10">
    <source>
        <dbReference type="Proteomes" id="UP000002654"/>
    </source>
</evidence>
<dbReference type="HOGENOM" id="CLU_052778_0_0_2"/>
<dbReference type="KEGG" id="ttn:TTX_1586"/>
<dbReference type="InterPro" id="IPR023642">
    <property type="entry name" value="DNA_primase_lsu_PriL"/>
</dbReference>
<keyword evidence="9" id="KW-0548">Nucleotidyltransferase</keyword>
<comment type="function">
    <text evidence="7">Regulatory subunit of DNA primase, an RNA polymerase that catalyzes the synthesis of short RNA molecules used as primers for DNA polymerase during DNA replication. Stabilizes and modulates the activity of the small subunit, increasing the rate of DNA synthesis, and conferring RNA synthesis capability. The DNA polymerase activity may enable DNA primase to also catalyze primer extension after primer synthesis. May also play a role in DNA repair.</text>
</comment>
<keyword evidence="5 7" id="KW-0408">Iron</keyword>
<comment type="cofactor">
    <cofactor evidence="7">
        <name>[4Fe-4S] cluster</name>
        <dbReference type="ChEBI" id="CHEBI:49883"/>
    </cofactor>
    <text evidence="7">Binds 1 [4Fe-4S] cluster.</text>
</comment>
<evidence type="ECO:0000256" key="2">
    <source>
        <dbReference type="ARBA" id="ARBA00022515"/>
    </source>
</evidence>
<evidence type="ECO:0000256" key="4">
    <source>
        <dbReference type="ARBA" id="ARBA00022723"/>
    </source>
</evidence>
<dbReference type="SUPFAM" id="SSF140914">
    <property type="entry name" value="PriB N-terminal domain-like"/>
    <property type="match status" value="1"/>
</dbReference>
<dbReference type="GO" id="GO:0003899">
    <property type="term" value="F:DNA-directed RNA polymerase activity"/>
    <property type="evidence" value="ECO:0007669"/>
    <property type="project" value="InterPro"/>
</dbReference>
<keyword evidence="2 7" id="KW-0639">Primosome</keyword>